<feature type="region of interest" description="Disordered" evidence="1">
    <location>
        <begin position="96"/>
        <end position="222"/>
    </location>
</feature>
<feature type="compositionally biased region" description="Acidic residues" evidence="1">
    <location>
        <begin position="119"/>
        <end position="131"/>
    </location>
</feature>
<comment type="caution">
    <text evidence="2">The sequence shown here is derived from an EMBL/GenBank/DDBJ whole genome shotgun (WGS) entry which is preliminary data.</text>
</comment>
<feature type="compositionally biased region" description="Basic and acidic residues" evidence="1">
    <location>
        <begin position="167"/>
        <end position="180"/>
    </location>
</feature>
<reference evidence="2" key="1">
    <citation type="journal article" date="2023" name="Mol. Phylogenet. Evol.">
        <title>Genome-scale phylogeny and comparative genomics of the fungal order Sordariales.</title>
        <authorList>
            <person name="Hensen N."/>
            <person name="Bonometti L."/>
            <person name="Westerberg I."/>
            <person name="Brannstrom I.O."/>
            <person name="Guillou S."/>
            <person name="Cros-Aarteil S."/>
            <person name="Calhoun S."/>
            <person name="Haridas S."/>
            <person name="Kuo A."/>
            <person name="Mondo S."/>
            <person name="Pangilinan J."/>
            <person name="Riley R."/>
            <person name="LaButti K."/>
            <person name="Andreopoulos B."/>
            <person name="Lipzen A."/>
            <person name="Chen C."/>
            <person name="Yan M."/>
            <person name="Daum C."/>
            <person name="Ng V."/>
            <person name="Clum A."/>
            <person name="Steindorff A."/>
            <person name="Ohm R.A."/>
            <person name="Martin F."/>
            <person name="Silar P."/>
            <person name="Natvig D.O."/>
            <person name="Lalanne C."/>
            <person name="Gautier V."/>
            <person name="Ament-Velasquez S.L."/>
            <person name="Kruys A."/>
            <person name="Hutchinson M.I."/>
            <person name="Powell A.J."/>
            <person name="Barry K."/>
            <person name="Miller A.N."/>
            <person name="Grigoriev I.V."/>
            <person name="Debuchy R."/>
            <person name="Gladieux P."/>
            <person name="Hiltunen Thoren M."/>
            <person name="Johannesson H."/>
        </authorList>
    </citation>
    <scope>NUCLEOTIDE SEQUENCE</scope>
    <source>
        <strain evidence="2">CBS 232.78</strain>
    </source>
</reference>
<reference evidence="2" key="2">
    <citation type="submission" date="2023-06" db="EMBL/GenBank/DDBJ databases">
        <authorList>
            <consortium name="Lawrence Berkeley National Laboratory"/>
            <person name="Haridas S."/>
            <person name="Hensen N."/>
            <person name="Bonometti L."/>
            <person name="Westerberg I."/>
            <person name="Brannstrom I.O."/>
            <person name="Guillou S."/>
            <person name="Cros-Aarteil S."/>
            <person name="Calhoun S."/>
            <person name="Kuo A."/>
            <person name="Mondo S."/>
            <person name="Pangilinan J."/>
            <person name="Riley R."/>
            <person name="LaButti K."/>
            <person name="Andreopoulos B."/>
            <person name="Lipzen A."/>
            <person name="Chen C."/>
            <person name="Yanf M."/>
            <person name="Daum C."/>
            <person name="Ng V."/>
            <person name="Clum A."/>
            <person name="Steindorff A."/>
            <person name="Ohm R."/>
            <person name="Martin F."/>
            <person name="Silar P."/>
            <person name="Natvig D."/>
            <person name="Lalanne C."/>
            <person name="Gautier V."/>
            <person name="Ament-velasquez S.L."/>
            <person name="Kruys A."/>
            <person name="Hutchinson M.I."/>
            <person name="Powell A.J."/>
            <person name="Barry K."/>
            <person name="Miller A.N."/>
            <person name="Grigoriev I.V."/>
            <person name="Debuchy R."/>
            <person name="Gladieux P."/>
            <person name="Thoren M.H."/>
            <person name="Johannesson H."/>
        </authorList>
    </citation>
    <scope>NUCLEOTIDE SEQUENCE</scope>
    <source>
        <strain evidence="2">CBS 232.78</strain>
    </source>
</reference>
<evidence type="ECO:0000313" key="3">
    <source>
        <dbReference type="Proteomes" id="UP001285441"/>
    </source>
</evidence>
<protein>
    <submittedName>
        <fullName evidence="2">Uncharacterized protein</fullName>
    </submittedName>
</protein>
<feature type="compositionally biased region" description="Polar residues" evidence="1">
    <location>
        <begin position="186"/>
        <end position="207"/>
    </location>
</feature>
<dbReference type="Proteomes" id="UP001285441">
    <property type="component" value="Unassembled WGS sequence"/>
</dbReference>
<keyword evidence="3" id="KW-1185">Reference proteome</keyword>
<evidence type="ECO:0000256" key="1">
    <source>
        <dbReference type="SAM" id="MobiDB-lite"/>
    </source>
</evidence>
<organism evidence="2 3">
    <name type="scientific">Podospora didyma</name>
    <dbReference type="NCBI Taxonomy" id="330526"/>
    <lineage>
        <taxon>Eukaryota</taxon>
        <taxon>Fungi</taxon>
        <taxon>Dikarya</taxon>
        <taxon>Ascomycota</taxon>
        <taxon>Pezizomycotina</taxon>
        <taxon>Sordariomycetes</taxon>
        <taxon>Sordariomycetidae</taxon>
        <taxon>Sordariales</taxon>
        <taxon>Podosporaceae</taxon>
        <taxon>Podospora</taxon>
    </lineage>
</organism>
<accession>A0AAE0U409</accession>
<name>A0AAE0U409_9PEZI</name>
<sequence>MTAARLIPISNFFCYGIKPLDSSIPISDICLIAMADSAGHPSEDGTDDELFVRQPGDVTRMGDTIDLTNETPVESDARLLRVANLRHEIDLTGFGDETNLIKQEPDDDIPWSASRNHPDEDDSGYQPEDDKDDRSIPGDRHRRGKKGKGKEITADEVTPEDCEAEISEPKQRIEDLRTSVEEGSASPASSQGRTLPQKSSHPISPSLQKKERGRMGLSNKTRVQGHWREENWHRTWRNIYEGRQVGTNHSRRDSRRETRPSSRYCKPRIRLQLVNKCQTFH</sequence>
<dbReference type="EMBL" id="JAULSW010000002">
    <property type="protein sequence ID" value="KAK3390188.1"/>
    <property type="molecule type" value="Genomic_DNA"/>
</dbReference>
<gene>
    <name evidence="2" type="ORF">B0H63DRAFT_108045</name>
</gene>
<evidence type="ECO:0000313" key="2">
    <source>
        <dbReference type="EMBL" id="KAK3390188.1"/>
    </source>
</evidence>
<proteinExistence type="predicted"/>
<feature type="compositionally biased region" description="Acidic residues" evidence="1">
    <location>
        <begin position="157"/>
        <end position="166"/>
    </location>
</feature>
<dbReference type="AlphaFoldDB" id="A0AAE0U409"/>